<dbReference type="Proteomes" id="UP000008237">
    <property type="component" value="Unassembled WGS sequence"/>
</dbReference>
<feature type="compositionally biased region" description="Polar residues" evidence="1">
    <location>
        <begin position="206"/>
        <end position="220"/>
    </location>
</feature>
<sequence length="511" mass="56769">MDRAFNLSGLRKLLHDTLLTTEQVKEMLRKNCEEAAFALKPWPVKIVEKREDECTCNCKKVAVESEVEEIAAGIDMAITLAQDLREQVKLDVAFQKRPSKKNPLGKASLSPAAPGSSGRRNILHTNVMTQKANIAKSVDSRRSSAACQSGAVASVAPRNISEKKQSRASPAKSIAKPKSERNFILENKLNVKKIIALNKPQADARGSNNAPPQTSRTSLSPAALTPELNSLIHKMAQKFTEGALASSSDDSKTNNCPLHDNNQFVDTVCRTVMINAAEALRHFKVPSEIVKTLEATHAFLEKTDARNPNVIGEDKAERSIGNFLKEFEAMNTSVRESLREASPLIEVTHESISLLGDIFTGKLDPMQLNDVRKWIKKSEAISKPYNTENLTEDHHIIEKPSCDISFPLTREWMSNGVWNVSCVKQFKCFSEANCITYSDERQLLALYEAMQKLQRTKYLNALIQTVLRDVIPAIKSHMDPASAEYARAYKTMLILCQGLNPQVPVLVKTDS</sequence>
<dbReference type="EMBL" id="GL448096">
    <property type="protein sequence ID" value="EFN85404.1"/>
    <property type="molecule type" value="Genomic_DNA"/>
</dbReference>
<evidence type="ECO:0000313" key="2">
    <source>
        <dbReference type="EMBL" id="EFN85404.1"/>
    </source>
</evidence>
<reference evidence="2 3" key="1">
    <citation type="journal article" date="2010" name="Science">
        <title>Genomic comparison of the ants Camponotus floridanus and Harpegnathos saltator.</title>
        <authorList>
            <person name="Bonasio R."/>
            <person name="Zhang G."/>
            <person name="Ye C."/>
            <person name="Mutti N.S."/>
            <person name="Fang X."/>
            <person name="Qin N."/>
            <person name="Donahue G."/>
            <person name="Yang P."/>
            <person name="Li Q."/>
            <person name="Li C."/>
            <person name="Zhang P."/>
            <person name="Huang Z."/>
            <person name="Berger S.L."/>
            <person name="Reinberg D."/>
            <person name="Wang J."/>
            <person name="Liebig J."/>
        </authorList>
    </citation>
    <scope>NUCLEOTIDE SEQUENCE [LARGE SCALE GENOMIC DNA]</scope>
    <source>
        <strain evidence="2 3">R22 G/1</strain>
    </source>
</reference>
<feature type="region of interest" description="Disordered" evidence="1">
    <location>
        <begin position="200"/>
        <end position="221"/>
    </location>
</feature>
<dbReference type="InParanoid" id="E2BG02"/>
<feature type="region of interest" description="Disordered" evidence="1">
    <location>
        <begin position="147"/>
        <end position="176"/>
    </location>
</feature>
<protein>
    <submittedName>
        <fullName evidence="2">Uncharacterized protein</fullName>
    </submittedName>
</protein>
<gene>
    <name evidence="2" type="ORF">EAI_14619</name>
</gene>
<feature type="compositionally biased region" description="Low complexity" evidence="1">
    <location>
        <begin position="107"/>
        <end position="118"/>
    </location>
</feature>
<dbReference type="KEGG" id="hst:105182388"/>
<feature type="region of interest" description="Disordered" evidence="1">
    <location>
        <begin position="99"/>
        <end position="121"/>
    </location>
</feature>
<proteinExistence type="predicted"/>
<name>E2BG02_HARSA</name>
<dbReference type="PhylomeDB" id="E2BG02"/>
<dbReference type="OrthoDB" id="8190435at2759"/>
<evidence type="ECO:0000313" key="3">
    <source>
        <dbReference type="Proteomes" id="UP000008237"/>
    </source>
</evidence>
<evidence type="ECO:0000256" key="1">
    <source>
        <dbReference type="SAM" id="MobiDB-lite"/>
    </source>
</evidence>
<dbReference type="OMA" id="AMNITMQ"/>
<keyword evidence="3" id="KW-1185">Reference proteome</keyword>
<dbReference type="AlphaFoldDB" id="E2BG02"/>
<accession>E2BG02</accession>
<organism evidence="3">
    <name type="scientific">Harpegnathos saltator</name>
    <name type="common">Jerdon's jumping ant</name>
    <dbReference type="NCBI Taxonomy" id="610380"/>
    <lineage>
        <taxon>Eukaryota</taxon>
        <taxon>Metazoa</taxon>
        <taxon>Ecdysozoa</taxon>
        <taxon>Arthropoda</taxon>
        <taxon>Hexapoda</taxon>
        <taxon>Insecta</taxon>
        <taxon>Pterygota</taxon>
        <taxon>Neoptera</taxon>
        <taxon>Endopterygota</taxon>
        <taxon>Hymenoptera</taxon>
        <taxon>Apocrita</taxon>
        <taxon>Aculeata</taxon>
        <taxon>Formicoidea</taxon>
        <taxon>Formicidae</taxon>
        <taxon>Ponerinae</taxon>
        <taxon>Ponerini</taxon>
        <taxon>Harpegnathos</taxon>
    </lineage>
</organism>